<dbReference type="OrthoDB" id="4368012at2759"/>
<dbReference type="Proteomes" id="UP000030686">
    <property type="component" value="Unassembled WGS sequence"/>
</dbReference>
<evidence type="ECO:0000313" key="2">
    <source>
        <dbReference type="Proteomes" id="UP000030686"/>
    </source>
</evidence>
<gene>
    <name evidence="1" type="ORF">PROQFM164_S02g002916</name>
</gene>
<organism evidence="1 2">
    <name type="scientific">Penicillium roqueforti (strain FM164)</name>
    <dbReference type="NCBI Taxonomy" id="1365484"/>
    <lineage>
        <taxon>Eukaryota</taxon>
        <taxon>Fungi</taxon>
        <taxon>Dikarya</taxon>
        <taxon>Ascomycota</taxon>
        <taxon>Pezizomycotina</taxon>
        <taxon>Eurotiomycetes</taxon>
        <taxon>Eurotiomycetidae</taxon>
        <taxon>Eurotiales</taxon>
        <taxon>Aspergillaceae</taxon>
        <taxon>Penicillium</taxon>
    </lineage>
</organism>
<evidence type="ECO:0000313" key="1">
    <source>
        <dbReference type="EMBL" id="CDM32765.1"/>
    </source>
</evidence>
<dbReference type="STRING" id="1365484.W6Q8S7"/>
<proteinExistence type="predicted"/>
<protein>
    <submittedName>
        <fullName evidence="1">Genomic scaffold, ProqFM164S02</fullName>
    </submittedName>
</protein>
<name>W6Q8S7_PENRF</name>
<reference evidence="1" key="1">
    <citation type="journal article" date="2014" name="Nat. Commun.">
        <title>Multiple recent horizontal transfers of a large genomic region in cheese making fungi.</title>
        <authorList>
            <person name="Cheeseman K."/>
            <person name="Ropars J."/>
            <person name="Renault P."/>
            <person name="Dupont J."/>
            <person name="Gouzy J."/>
            <person name="Branca A."/>
            <person name="Abraham A.L."/>
            <person name="Ceppi M."/>
            <person name="Conseiller E."/>
            <person name="Debuchy R."/>
            <person name="Malagnac F."/>
            <person name="Goarin A."/>
            <person name="Silar P."/>
            <person name="Lacoste S."/>
            <person name="Sallet E."/>
            <person name="Bensimon A."/>
            <person name="Giraud T."/>
            <person name="Brygoo Y."/>
        </authorList>
    </citation>
    <scope>NUCLEOTIDE SEQUENCE [LARGE SCALE GENOMIC DNA]</scope>
    <source>
        <strain evidence="1">FM164</strain>
    </source>
</reference>
<dbReference type="EMBL" id="HG792016">
    <property type="protein sequence ID" value="CDM32765.1"/>
    <property type="molecule type" value="Genomic_DNA"/>
</dbReference>
<accession>W6Q8S7</accession>
<dbReference type="AlphaFoldDB" id="W6Q8S7"/>
<keyword evidence="2" id="KW-1185">Reference proteome</keyword>
<sequence>MISSDFPATFLARAKLHGGQKHSMGPQSFTRWLHRQLSRNRNHGFEQLRVCGRTGTSRV</sequence>